<dbReference type="AlphaFoldDB" id="A0A2J8IL54"/>
<evidence type="ECO:0000313" key="1">
    <source>
        <dbReference type="EMBL" id="PNI11244.1"/>
    </source>
</evidence>
<protein>
    <submittedName>
        <fullName evidence="1">KLK2 isoform 22</fullName>
    </submittedName>
</protein>
<evidence type="ECO:0000313" key="2">
    <source>
        <dbReference type="Proteomes" id="UP000236370"/>
    </source>
</evidence>
<dbReference type="EMBL" id="NBAG03000880">
    <property type="protein sequence ID" value="PNI11244.1"/>
    <property type="molecule type" value="Genomic_DNA"/>
</dbReference>
<feature type="non-terminal residue" evidence="1">
    <location>
        <position position="1"/>
    </location>
</feature>
<accession>A0A2J8IL54</accession>
<reference evidence="1 2" key="1">
    <citation type="submission" date="2017-12" db="EMBL/GenBank/DDBJ databases">
        <title>High-resolution comparative analysis of great ape genomes.</title>
        <authorList>
            <person name="Pollen A."/>
            <person name="Hastie A."/>
            <person name="Hormozdiari F."/>
            <person name="Dougherty M."/>
            <person name="Liu R."/>
            <person name="Chaisson M."/>
            <person name="Hoppe E."/>
            <person name="Hill C."/>
            <person name="Pang A."/>
            <person name="Hillier L."/>
            <person name="Baker C."/>
            <person name="Armstrong J."/>
            <person name="Shendure J."/>
            <person name="Paten B."/>
            <person name="Wilson R."/>
            <person name="Chao H."/>
            <person name="Schneider V."/>
            <person name="Ventura M."/>
            <person name="Kronenberg Z."/>
            <person name="Murali S."/>
            <person name="Gordon D."/>
            <person name="Cantsilieris S."/>
            <person name="Munson K."/>
            <person name="Nelson B."/>
            <person name="Raja A."/>
            <person name="Underwood J."/>
            <person name="Diekhans M."/>
            <person name="Fiddes I."/>
            <person name="Haussler D."/>
            <person name="Eichler E."/>
        </authorList>
    </citation>
    <scope>NUCLEOTIDE SEQUENCE [LARGE SCALE GENOMIC DNA]</scope>
    <source>
        <strain evidence="1">Yerkes chimp pedigree #C0471</strain>
    </source>
</reference>
<organism evidence="1 2">
    <name type="scientific">Pan troglodytes</name>
    <name type="common">Chimpanzee</name>
    <dbReference type="NCBI Taxonomy" id="9598"/>
    <lineage>
        <taxon>Eukaryota</taxon>
        <taxon>Metazoa</taxon>
        <taxon>Chordata</taxon>
        <taxon>Craniata</taxon>
        <taxon>Vertebrata</taxon>
        <taxon>Euteleostomi</taxon>
        <taxon>Mammalia</taxon>
        <taxon>Eutheria</taxon>
        <taxon>Euarchontoglires</taxon>
        <taxon>Primates</taxon>
        <taxon>Haplorrhini</taxon>
        <taxon>Catarrhini</taxon>
        <taxon>Hominidae</taxon>
        <taxon>Pan</taxon>
    </lineage>
</organism>
<sequence>EKVTEFMLCAGLWTGGKDTCGHNSPIPVLSTCLLGTCYVTSIAVDPGKQQ</sequence>
<comment type="caution">
    <text evidence="1">The sequence shown here is derived from an EMBL/GenBank/DDBJ whole genome shotgun (WGS) entry which is preliminary data.</text>
</comment>
<gene>
    <name evidence="1" type="ORF">CK820_G0055767</name>
</gene>
<dbReference type="Proteomes" id="UP000236370">
    <property type="component" value="Unassembled WGS sequence"/>
</dbReference>
<name>A0A2J8IL54_PANTR</name>
<proteinExistence type="predicted"/>